<accession>A0A8J5T478</accession>
<reference evidence="1" key="1">
    <citation type="journal article" date="2021" name="Sci. Adv.">
        <title>The American lobster genome reveals insights on longevity, neural, and immune adaptations.</title>
        <authorList>
            <person name="Polinski J.M."/>
            <person name="Zimin A.V."/>
            <person name="Clark K.F."/>
            <person name="Kohn A.B."/>
            <person name="Sadowski N."/>
            <person name="Timp W."/>
            <person name="Ptitsyn A."/>
            <person name="Khanna P."/>
            <person name="Romanova D.Y."/>
            <person name="Williams P."/>
            <person name="Greenwood S.J."/>
            <person name="Moroz L.L."/>
            <person name="Walt D.R."/>
            <person name="Bodnar A.G."/>
        </authorList>
    </citation>
    <scope>NUCLEOTIDE SEQUENCE</scope>
    <source>
        <strain evidence="1">GMGI-L3</strain>
    </source>
</reference>
<keyword evidence="2" id="KW-1185">Reference proteome</keyword>
<evidence type="ECO:0000313" key="1">
    <source>
        <dbReference type="EMBL" id="KAG7172784.1"/>
    </source>
</evidence>
<dbReference type="Proteomes" id="UP000747542">
    <property type="component" value="Unassembled WGS sequence"/>
</dbReference>
<name>A0A8J5T478_HOMAM</name>
<comment type="caution">
    <text evidence="1">The sequence shown here is derived from an EMBL/GenBank/DDBJ whole genome shotgun (WGS) entry which is preliminary data.</text>
</comment>
<dbReference type="PANTHER" id="PTHR45913:SF19">
    <property type="entry name" value="LOW QUALITY PROTEIN: ZINC FINGER BED DOMAIN-CONTAINING PROTEIN 5-LIKE"/>
    <property type="match status" value="1"/>
</dbReference>
<proteinExistence type="predicted"/>
<dbReference type="PANTHER" id="PTHR45913">
    <property type="entry name" value="EPM2A-INTERACTING PROTEIN 1"/>
    <property type="match status" value="1"/>
</dbReference>
<gene>
    <name evidence="1" type="primary">ZBED9-L5</name>
    <name evidence="1" type="ORF">Hamer_G007024</name>
</gene>
<organism evidence="1 2">
    <name type="scientific">Homarus americanus</name>
    <name type="common">American lobster</name>
    <dbReference type="NCBI Taxonomy" id="6706"/>
    <lineage>
        <taxon>Eukaryota</taxon>
        <taxon>Metazoa</taxon>
        <taxon>Ecdysozoa</taxon>
        <taxon>Arthropoda</taxon>
        <taxon>Crustacea</taxon>
        <taxon>Multicrustacea</taxon>
        <taxon>Malacostraca</taxon>
        <taxon>Eumalacostraca</taxon>
        <taxon>Eucarida</taxon>
        <taxon>Decapoda</taxon>
        <taxon>Pleocyemata</taxon>
        <taxon>Astacidea</taxon>
        <taxon>Nephropoidea</taxon>
        <taxon>Nephropidae</taxon>
        <taxon>Homarus</taxon>
    </lineage>
</organism>
<evidence type="ECO:0000313" key="2">
    <source>
        <dbReference type="Proteomes" id="UP000747542"/>
    </source>
</evidence>
<dbReference type="AlphaFoldDB" id="A0A8J5T478"/>
<sequence>MELHYDFTHKASFEKYSYYGDYWVGLVKFPEYKSIAMKALQPQVMMTTTYLSEQGFSTLVELKTMKRNSLQNLDSLMRGALEKEIEPQFQKLVKEMQEHPSH</sequence>
<protein>
    <submittedName>
        <fullName evidence="1">SCAN domain-containing protein 3-like 5</fullName>
    </submittedName>
</protein>
<dbReference type="EMBL" id="JAHLQT010010484">
    <property type="protein sequence ID" value="KAG7172784.1"/>
    <property type="molecule type" value="Genomic_DNA"/>
</dbReference>